<protein>
    <submittedName>
        <fullName evidence="1">Uncharacterized protein</fullName>
    </submittedName>
</protein>
<dbReference type="AlphaFoldDB" id="A0A3P6TZA8"/>
<sequence>MEVSERRDALFETPLDNACCVALIPRDESRSYRRDTPCPTNSVLKNGICGGWEGIPTGTLLVLEVYQQLLCGFCGYRVDEEFLYLQRQSFPKFMLAVN</sequence>
<evidence type="ECO:0000313" key="2">
    <source>
        <dbReference type="Proteomes" id="UP000277928"/>
    </source>
</evidence>
<dbReference type="Proteomes" id="UP000277928">
    <property type="component" value="Unassembled WGS sequence"/>
</dbReference>
<accession>A0A3P6TZA8</accession>
<name>A0A3P6TZA8_LITSI</name>
<organism evidence="1 2">
    <name type="scientific">Litomosoides sigmodontis</name>
    <name type="common">Filarial nematode worm</name>
    <dbReference type="NCBI Taxonomy" id="42156"/>
    <lineage>
        <taxon>Eukaryota</taxon>
        <taxon>Metazoa</taxon>
        <taxon>Ecdysozoa</taxon>
        <taxon>Nematoda</taxon>
        <taxon>Chromadorea</taxon>
        <taxon>Rhabditida</taxon>
        <taxon>Spirurina</taxon>
        <taxon>Spiruromorpha</taxon>
        <taxon>Filarioidea</taxon>
        <taxon>Onchocercidae</taxon>
        <taxon>Litomosoides</taxon>
    </lineage>
</organism>
<keyword evidence="2" id="KW-1185">Reference proteome</keyword>
<evidence type="ECO:0000313" key="1">
    <source>
        <dbReference type="EMBL" id="VDK71728.1"/>
    </source>
</evidence>
<reference evidence="1 2" key="1">
    <citation type="submission" date="2018-08" db="EMBL/GenBank/DDBJ databases">
        <authorList>
            <person name="Laetsch R D."/>
            <person name="Stevens L."/>
            <person name="Kumar S."/>
            <person name="Blaxter L. M."/>
        </authorList>
    </citation>
    <scope>NUCLEOTIDE SEQUENCE [LARGE SCALE GENOMIC DNA]</scope>
</reference>
<dbReference type="EMBL" id="UYRX01000055">
    <property type="protein sequence ID" value="VDK71728.1"/>
    <property type="molecule type" value="Genomic_DNA"/>
</dbReference>
<proteinExistence type="predicted"/>
<gene>
    <name evidence="1" type="ORF">NLS_LOCUS1537</name>
</gene>